<dbReference type="Gene3D" id="1.10.1200.10">
    <property type="entry name" value="ACP-like"/>
    <property type="match status" value="1"/>
</dbReference>
<gene>
    <name evidence="2" type="ORF">D1627_15600</name>
</gene>
<evidence type="ECO:0000313" key="2">
    <source>
        <dbReference type="EMBL" id="RIJ34342.1"/>
    </source>
</evidence>
<name>A0A399RX25_9BACT</name>
<protein>
    <submittedName>
        <fullName evidence="2">Acyl carrier protein</fullName>
    </submittedName>
</protein>
<evidence type="ECO:0000259" key="1">
    <source>
        <dbReference type="Pfam" id="PF00550"/>
    </source>
</evidence>
<dbReference type="Pfam" id="PF00550">
    <property type="entry name" value="PP-binding"/>
    <property type="match status" value="1"/>
</dbReference>
<dbReference type="Proteomes" id="UP000266005">
    <property type="component" value="Unassembled WGS sequence"/>
</dbReference>
<dbReference type="AlphaFoldDB" id="A0A399RX25"/>
<organism evidence="2 3">
    <name type="scientific">Pontibacter oryzae</name>
    <dbReference type="NCBI Taxonomy" id="2304593"/>
    <lineage>
        <taxon>Bacteria</taxon>
        <taxon>Pseudomonadati</taxon>
        <taxon>Bacteroidota</taxon>
        <taxon>Cytophagia</taxon>
        <taxon>Cytophagales</taxon>
        <taxon>Hymenobacteraceae</taxon>
        <taxon>Pontibacter</taxon>
    </lineage>
</organism>
<dbReference type="InterPro" id="IPR009081">
    <property type="entry name" value="PP-bd_ACP"/>
</dbReference>
<reference evidence="3" key="1">
    <citation type="submission" date="2018-08" db="EMBL/GenBank/DDBJ databases">
        <title>Mucilaginibacter sp. MYSH2.</title>
        <authorList>
            <person name="Seo T."/>
        </authorList>
    </citation>
    <scope>NUCLEOTIDE SEQUENCE [LARGE SCALE GENOMIC DNA]</scope>
    <source>
        <strain evidence="3">KIRAN</strain>
    </source>
</reference>
<sequence length="86" mass="9865">MNTQNYTEQSVEKEVVQLISSVTKVHPNRLRKVRDLSNVGLDIVDVVDVILKVEKKYNLTIPDEVPVYSVDDFVNYIISQQMQQAS</sequence>
<dbReference type="EMBL" id="QWGE01000005">
    <property type="protein sequence ID" value="RIJ34342.1"/>
    <property type="molecule type" value="Genomic_DNA"/>
</dbReference>
<comment type="caution">
    <text evidence="2">The sequence shown here is derived from an EMBL/GenBank/DDBJ whole genome shotgun (WGS) entry which is preliminary data.</text>
</comment>
<feature type="domain" description="Carrier" evidence="1">
    <location>
        <begin position="14"/>
        <end position="64"/>
    </location>
</feature>
<dbReference type="InterPro" id="IPR036736">
    <property type="entry name" value="ACP-like_sf"/>
</dbReference>
<evidence type="ECO:0000313" key="3">
    <source>
        <dbReference type="Proteomes" id="UP000266005"/>
    </source>
</evidence>
<proteinExistence type="predicted"/>
<dbReference type="SUPFAM" id="SSF47336">
    <property type="entry name" value="ACP-like"/>
    <property type="match status" value="1"/>
</dbReference>
<dbReference type="OrthoDB" id="853569at2"/>
<keyword evidence="3" id="KW-1185">Reference proteome</keyword>
<dbReference type="RefSeq" id="WP_119433202.1">
    <property type="nucleotide sequence ID" value="NZ_QWGE01000005.1"/>
</dbReference>
<accession>A0A399RX25</accession>